<evidence type="ECO:0000256" key="9">
    <source>
        <dbReference type="ARBA" id="ARBA00023160"/>
    </source>
</evidence>
<dbReference type="EC" id="2.3.1.-" evidence="10"/>
<dbReference type="VEuPathDB" id="FungiDB:TSTA_095670"/>
<dbReference type="InterPro" id="IPR002076">
    <property type="entry name" value="ELO_fam"/>
</dbReference>
<dbReference type="GeneID" id="8105878"/>
<organism evidence="12 13">
    <name type="scientific">Talaromyces stipitatus (strain ATCC 10500 / CBS 375.48 / QM 6759 / NRRL 1006)</name>
    <name type="common">Penicillium stipitatum</name>
    <dbReference type="NCBI Taxonomy" id="441959"/>
    <lineage>
        <taxon>Eukaryota</taxon>
        <taxon>Fungi</taxon>
        <taxon>Dikarya</taxon>
        <taxon>Ascomycota</taxon>
        <taxon>Pezizomycotina</taxon>
        <taxon>Eurotiomycetes</taxon>
        <taxon>Eurotiomycetidae</taxon>
        <taxon>Eurotiales</taxon>
        <taxon>Trichocomaceae</taxon>
        <taxon>Talaromyces</taxon>
        <taxon>Talaromyces sect. Talaromyces</taxon>
    </lineage>
</organism>
<evidence type="ECO:0000256" key="11">
    <source>
        <dbReference type="SAM" id="MobiDB-lite"/>
    </source>
</evidence>
<evidence type="ECO:0000256" key="4">
    <source>
        <dbReference type="ARBA" id="ARBA00022692"/>
    </source>
</evidence>
<dbReference type="STRING" id="441959.B8M3E6"/>
<feature type="transmembrane region" description="Helical" evidence="10">
    <location>
        <begin position="247"/>
        <end position="267"/>
    </location>
</feature>
<sequence length="566" mass="62773">MLDSYQFSEAGASLGFRLPPSAFFKLPGSQPMSLVPPANERSLAQPFQIPPKLYAQLLDYRVPLTIGSIYATTVILLNRVNKSRGYKPWAVSKTSWFKILVILHNVFLAIYSAWTCVGMWRALRLSIPRFNNEYGAVGVIDGFCRVAGPRGLGNGAIYNSTTDQWIMPNPEYKLGPDGLPDPTDVGRLWNSGLAYYGWIFYLSKFYEVIDTAIILAKGKKSSTLQTYHHTGAMMCMWAGIRYMGQPIWIFVLVNSFIHSLMYSYYTLTALHIRVPNAIKRSLTTMQITQFIFGTFAASSYMFVRYSIPVTVSRAVSWEHLSKAIPAAASAAESGIAAATASAGLVPWLKKLAFRAAGAEGIAENVLNAQGQHFGADALNAARLSQAKQQAENAILYEIIDCVDNSGQAFAIWLNVMYLLPLTYLFARFFVKSYLRRKEPAQQKAATQIQQVEKAGLDALKGVSREIRRAALEQNGDGDTSATDEETTNEKIQKLTSTAQEKIHNMESKLASEKKKDEFEAVPPKRRAKRGEAEKSVTATPPVKASNTFDFWFNLTSILELANRGAV</sequence>
<comment type="similarity">
    <text evidence="10">Belongs to the ELO family.</text>
</comment>
<dbReference type="GO" id="GO:0042761">
    <property type="term" value="P:very long-chain fatty acid biosynthetic process"/>
    <property type="evidence" value="ECO:0007669"/>
    <property type="project" value="TreeGrafter"/>
</dbReference>
<accession>B8M3E6</accession>
<keyword evidence="4 10" id="KW-0812">Transmembrane</keyword>
<evidence type="ECO:0000313" key="13">
    <source>
        <dbReference type="Proteomes" id="UP000001745"/>
    </source>
</evidence>
<keyword evidence="3 10" id="KW-0808">Transferase</keyword>
<feature type="transmembrane region" description="Helical" evidence="10">
    <location>
        <begin position="287"/>
        <end position="307"/>
    </location>
</feature>
<gene>
    <name evidence="12" type="ORF">TSTA_095670</name>
</gene>
<proteinExistence type="inferred from homology"/>
<keyword evidence="9 10" id="KW-0275">Fatty acid biosynthesis</keyword>
<feature type="transmembrane region" description="Helical" evidence="10">
    <location>
        <begin position="99"/>
        <end position="120"/>
    </location>
</feature>
<evidence type="ECO:0000256" key="2">
    <source>
        <dbReference type="ARBA" id="ARBA00022516"/>
    </source>
</evidence>
<feature type="transmembrane region" description="Helical" evidence="10">
    <location>
        <begin position="60"/>
        <end position="78"/>
    </location>
</feature>
<dbReference type="OrthoDB" id="10259681at2759"/>
<dbReference type="GO" id="GO:0034626">
    <property type="term" value="P:fatty acid elongation, polyunsaturated fatty acid"/>
    <property type="evidence" value="ECO:0007669"/>
    <property type="project" value="TreeGrafter"/>
</dbReference>
<dbReference type="PANTHER" id="PTHR11157:SF169">
    <property type="entry name" value="ELONGATION OF FATTY ACIDS PROTEIN"/>
    <property type="match status" value="1"/>
</dbReference>
<feature type="compositionally biased region" description="Basic and acidic residues" evidence="11">
    <location>
        <begin position="506"/>
        <end position="518"/>
    </location>
</feature>
<dbReference type="Pfam" id="PF01151">
    <property type="entry name" value="ELO"/>
    <property type="match status" value="1"/>
</dbReference>
<keyword evidence="8 10" id="KW-0472">Membrane</keyword>
<feature type="region of interest" description="Disordered" evidence="11">
    <location>
        <begin position="506"/>
        <end position="540"/>
    </location>
</feature>
<keyword evidence="2 10" id="KW-0444">Lipid biosynthesis</keyword>
<keyword evidence="5 10" id="KW-0276">Fatty acid metabolism</keyword>
<dbReference type="EMBL" id="EQ962653">
    <property type="protein sequence ID" value="EED22318.1"/>
    <property type="molecule type" value="Genomic_DNA"/>
</dbReference>
<dbReference type="PANTHER" id="PTHR11157">
    <property type="entry name" value="FATTY ACID ACYL TRANSFERASE-RELATED"/>
    <property type="match status" value="1"/>
</dbReference>
<evidence type="ECO:0000256" key="3">
    <source>
        <dbReference type="ARBA" id="ARBA00022679"/>
    </source>
</evidence>
<dbReference type="HOGENOM" id="CLU_017661_2_0_1"/>
<dbReference type="GO" id="GO:0019367">
    <property type="term" value="P:fatty acid elongation, saturated fatty acid"/>
    <property type="evidence" value="ECO:0007669"/>
    <property type="project" value="TreeGrafter"/>
</dbReference>
<evidence type="ECO:0000256" key="7">
    <source>
        <dbReference type="ARBA" id="ARBA00023098"/>
    </source>
</evidence>
<comment type="catalytic activity">
    <reaction evidence="10">
        <text>an acyl-CoA + malonyl-CoA + H(+) = a 3-oxoacyl-CoA + CO2 + CoA</text>
        <dbReference type="Rhea" id="RHEA:50252"/>
        <dbReference type="ChEBI" id="CHEBI:15378"/>
        <dbReference type="ChEBI" id="CHEBI:16526"/>
        <dbReference type="ChEBI" id="CHEBI:57287"/>
        <dbReference type="ChEBI" id="CHEBI:57384"/>
        <dbReference type="ChEBI" id="CHEBI:58342"/>
        <dbReference type="ChEBI" id="CHEBI:90726"/>
    </reaction>
    <physiologicalReaction direction="left-to-right" evidence="10">
        <dbReference type="Rhea" id="RHEA:50253"/>
    </physiologicalReaction>
</comment>
<reference evidence="13" key="1">
    <citation type="journal article" date="2015" name="Genome Announc.">
        <title>Genome sequence of the AIDS-associated pathogen Penicillium marneffei (ATCC18224) and its near taxonomic relative Talaromyces stipitatus (ATCC10500).</title>
        <authorList>
            <person name="Nierman W.C."/>
            <person name="Fedorova-Abrams N.D."/>
            <person name="Andrianopoulos A."/>
        </authorList>
    </citation>
    <scope>NUCLEOTIDE SEQUENCE [LARGE SCALE GENOMIC DNA]</scope>
    <source>
        <strain evidence="13">ATCC 10500 / CBS 375.48 / QM 6759 / NRRL 1006</strain>
    </source>
</reference>
<dbReference type="eggNOG" id="KOG3071">
    <property type="taxonomic scope" value="Eukaryota"/>
</dbReference>
<keyword evidence="7 10" id="KW-0443">Lipid metabolism</keyword>
<dbReference type="InParanoid" id="B8M3E6"/>
<dbReference type="GO" id="GO:0030148">
    <property type="term" value="P:sphingolipid biosynthetic process"/>
    <property type="evidence" value="ECO:0007669"/>
    <property type="project" value="TreeGrafter"/>
</dbReference>
<dbReference type="Proteomes" id="UP000001745">
    <property type="component" value="Unassembled WGS sequence"/>
</dbReference>
<name>B8M3E6_TALSN</name>
<evidence type="ECO:0000256" key="1">
    <source>
        <dbReference type="ARBA" id="ARBA00004141"/>
    </source>
</evidence>
<dbReference type="PhylomeDB" id="B8M3E6"/>
<dbReference type="AlphaFoldDB" id="B8M3E6"/>
<dbReference type="GO" id="GO:0005789">
    <property type="term" value="C:endoplasmic reticulum membrane"/>
    <property type="evidence" value="ECO:0007669"/>
    <property type="project" value="TreeGrafter"/>
</dbReference>
<keyword evidence="13" id="KW-1185">Reference proteome</keyword>
<feature type="transmembrane region" description="Helical" evidence="10">
    <location>
        <begin position="409"/>
        <end position="430"/>
    </location>
</feature>
<dbReference type="OMA" id="WNQGLAY"/>
<dbReference type="GO" id="GO:0009922">
    <property type="term" value="F:fatty acid elongase activity"/>
    <property type="evidence" value="ECO:0007669"/>
    <property type="project" value="InterPro"/>
</dbReference>
<evidence type="ECO:0000256" key="8">
    <source>
        <dbReference type="ARBA" id="ARBA00023136"/>
    </source>
</evidence>
<evidence type="ECO:0000256" key="10">
    <source>
        <dbReference type="RuleBase" id="RU361115"/>
    </source>
</evidence>
<dbReference type="RefSeq" id="XP_002479281.1">
    <property type="nucleotide sequence ID" value="XM_002479236.1"/>
</dbReference>
<evidence type="ECO:0000313" key="12">
    <source>
        <dbReference type="EMBL" id="EED22318.1"/>
    </source>
</evidence>
<evidence type="ECO:0000256" key="6">
    <source>
        <dbReference type="ARBA" id="ARBA00022989"/>
    </source>
</evidence>
<dbReference type="GO" id="GO:0034625">
    <property type="term" value="P:fatty acid elongation, monounsaturated fatty acid"/>
    <property type="evidence" value="ECO:0007669"/>
    <property type="project" value="TreeGrafter"/>
</dbReference>
<comment type="subcellular location">
    <subcellularLocation>
        <location evidence="1">Membrane</location>
        <topology evidence="1">Multi-pass membrane protein</topology>
    </subcellularLocation>
</comment>
<evidence type="ECO:0000256" key="5">
    <source>
        <dbReference type="ARBA" id="ARBA00022832"/>
    </source>
</evidence>
<keyword evidence="6 10" id="KW-1133">Transmembrane helix</keyword>
<protein>
    <recommendedName>
        <fullName evidence="10">Elongation of fatty acids protein</fullName>
        <ecNumber evidence="10">2.3.1.-</ecNumber>
    </recommendedName>
</protein>